<reference evidence="1" key="1">
    <citation type="submission" date="2020-09" db="EMBL/GenBank/DDBJ databases">
        <title>Genome-Enabled Discovery of Anthraquinone Biosynthesis in Senna tora.</title>
        <authorList>
            <person name="Kang S.-H."/>
            <person name="Pandey R.P."/>
            <person name="Lee C.-M."/>
            <person name="Sim J.-S."/>
            <person name="Jeong J.-T."/>
            <person name="Choi B.-S."/>
            <person name="Jung M."/>
            <person name="Ginzburg D."/>
            <person name="Zhao K."/>
            <person name="Won S.Y."/>
            <person name="Oh T.-J."/>
            <person name="Yu Y."/>
            <person name="Kim N.-H."/>
            <person name="Lee O.R."/>
            <person name="Lee T.-H."/>
            <person name="Bashyal P."/>
            <person name="Kim T.-S."/>
            <person name="Lee W.-H."/>
            <person name="Kawkins C."/>
            <person name="Kim C.-K."/>
            <person name="Kim J.S."/>
            <person name="Ahn B.O."/>
            <person name="Rhee S.Y."/>
            <person name="Sohng J.K."/>
        </authorList>
    </citation>
    <scope>NUCLEOTIDE SEQUENCE</scope>
    <source>
        <tissue evidence="1">Leaf</tissue>
    </source>
</reference>
<sequence>MGSKRKDSGYVWHCLVPALSEQLSKDAAVQILTWYQSILSLHECYSYIRLIEAVIAVDSDVSKSATYLAQSSPSALSSTRPSHSSVVASGKGGDKSLIFRGKTMKDCLYLGKQFSLSGLRLGGKVCINSAPNFITMTALNHVGYHAFGHGHKHPRHQDLVLTLLAEILRIGAIEKFIFSNEELSRDMLTSKKKVVEVISINYGHHLKAPYEIVEIIQFGGEWWWEILQGELWCLGRA</sequence>
<evidence type="ECO:0000313" key="2">
    <source>
        <dbReference type="Proteomes" id="UP000634136"/>
    </source>
</evidence>
<dbReference type="EMBL" id="JAAIUW010000009">
    <property type="protein sequence ID" value="KAF7815069.1"/>
    <property type="molecule type" value="Genomic_DNA"/>
</dbReference>
<dbReference type="AlphaFoldDB" id="A0A834TDA8"/>
<gene>
    <name evidence="1" type="ORF">G2W53_029038</name>
</gene>
<dbReference type="Proteomes" id="UP000634136">
    <property type="component" value="Unassembled WGS sequence"/>
</dbReference>
<name>A0A834TDA8_9FABA</name>
<evidence type="ECO:0000313" key="1">
    <source>
        <dbReference type="EMBL" id="KAF7815069.1"/>
    </source>
</evidence>
<proteinExistence type="predicted"/>
<protein>
    <submittedName>
        <fullName evidence="1">Uncharacterized protein</fullName>
    </submittedName>
</protein>
<organism evidence="1 2">
    <name type="scientific">Senna tora</name>
    <dbReference type="NCBI Taxonomy" id="362788"/>
    <lineage>
        <taxon>Eukaryota</taxon>
        <taxon>Viridiplantae</taxon>
        <taxon>Streptophyta</taxon>
        <taxon>Embryophyta</taxon>
        <taxon>Tracheophyta</taxon>
        <taxon>Spermatophyta</taxon>
        <taxon>Magnoliopsida</taxon>
        <taxon>eudicotyledons</taxon>
        <taxon>Gunneridae</taxon>
        <taxon>Pentapetalae</taxon>
        <taxon>rosids</taxon>
        <taxon>fabids</taxon>
        <taxon>Fabales</taxon>
        <taxon>Fabaceae</taxon>
        <taxon>Caesalpinioideae</taxon>
        <taxon>Cassia clade</taxon>
        <taxon>Senna</taxon>
    </lineage>
</organism>
<accession>A0A834TDA8</accession>
<keyword evidence="2" id="KW-1185">Reference proteome</keyword>
<comment type="caution">
    <text evidence="1">The sequence shown here is derived from an EMBL/GenBank/DDBJ whole genome shotgun (WGS) entry which is preliminary data.</text>
</comment>